<accession>A0A438ILX9</accession>
<name>A0A438ILX9_VITVI</name>
<protein>
    <recommendedName>
        <fullName evidence="3">DUF4283 domain-containing protein</fullName>
    </recommendedName>
</protein>
<proteinExistence type="predicted"/>
<dbReference type="AlphaFoldDB" id="A0A438ILX9"/>
<evidence type="ECO:0000313" key="1">
    <source>
        <dbReference type="EMBL" id="RVW97691.1"/>
    </source>
</evidence>
<dbReference type="Proteomes" id="UP000288805">
    <property type="component" value="Unassembled WGS sequence"/>
</dbReference>
<reference evidence="1 2" key="1">
    <citation type="journal article" date="2018" name="PLoS Genet.">
        <title>Population sequencing reveals clonal diversity and ancestral inbreeding in the grapevine cultivar Chardonnay.</title>
        <authorList>
            <person name="Roach M.J."/>
            <person name="Johnson D.L."/>
            <person name="Bohlmann J."/>
            <person name="van Vuuren H.J."/>
            <person name="Jones S.J."/>
            <person name="Pretorius I.S."/>
            <person name="Schmidt S.A."/>
            <person name="Borneman A.R."/>
        </authorList>
    </citation>
    <scope>NUCLEOTIDE SEQUENCE [LARGE SCALE GENOMIC DNA]</scope>
    <source>
        <strain evidence="2">cv. Chardonnay</strain>
        <tissue evidence="1">Leaf</tissue>
    </source>
</reference>
<comment type="caution">
    <text evidence="1">The sequence shown here is derived from an EMBL/GenBank/DDBJ whole genome shotgun (WGS) entry which is preliminary data.</text>
</comment>
<evidence type="ECO:0000313" key="2">
    <source>
        <dbReference type="Proteomes" id="UP000288805"/>
    </source>
</evidence>
<sequence length="229" mass="25908">MASNRLAMAKFDLTVAVAERMVRSVKVSWRERPSRLGGKASTEELGVRSQSTRARRAEDGRILKERCLQCWWSPRRMQLKNEDNTEEKVSHKVTWVPYIDLSRSVVARKLGKKGVVTIVPFSGGKGAFFFETTEEALFLQDLRNLRVKGRISVQMRRWSPKENAEIEGKFRGAGSNYGGCHFISGLSKARVRIAMKDRSVLPALLEVTDGDWVFTVAVVVVGEEDFSER</sequence>
<dbReference type="EMBL" id="QGNW01000098">
    <property type="protein sequence ID" value="RVW97691.1"/>
    <property type="molecule type" value="Genomic_DNA"/>
</dbReference>
<gene>
    <name evidence="1" type="ORF">CK203_028108</name>
</gene>
<evidence type="ECO:0008006" key="3">
    <source>
        <dbReference type="Google" id="ProtNLM"/>
    </source>
</evidence>
<organism evidence="1 2">
    <name type="scientific">Vitis vinifera</name>
    <name type="common">Grape</name>
    <dbReference type="NCBI Taxonomy" id="29760"/>
    <lineage>
        <taxon>Eukaryota</taxon>
        <taxon>Viridiplantae</taxon>
        <taxon>Streptophyta</taxon>
        <taxon>Embryophyta</taxon>
        <taxon>Tracheophyta</taxon>
        <taxon>Spermatophyta</taxon>
        <taxon>Magnoliopsida</taxon>
        <taxon>eudicotyledons</taxon>
        <taxon>Gunneridae</taxon>
        <taxon>Pentapetalae</taxon>
        <taxon>rosids</taxon>
        <taxon>Vitales</taxon>
        <taxon>Vitaceae</taxon>
        <taxon>Viteae</taxon>
        <taxon>Vitis</taxon>
    </lineage>
</organism>